<evidence type="ECO:0000313" key="2">
    <source>
        <dbReference type="EMBL" id="CAD8094642.1"/>
    </source>
</evidence>
<keyword evidence="3" id="KW-1185">Reference proteome</keyword>
<evidence type="ECO:0000256" key="1">
    <source>
        <dbReference type="SAM" id="Coils"/>
    </source>
</evidence>
<feature type="coiled-coil region" evidence="1">
    <location>
        <begin position="183"/>
        <end position="210"/>
    </location>
</feature>
<feature type="coiled-coil region" evidence="1">
    <location>
        <begin position="127"/>
        <end position="154"/>
    </location>
</feature>
<dbReference type="AlphaFoldDB" id="A0A8S1NR19"/>
<feature type="coiled-coil region" evidence="1">
    <location>
        <begin position="271"/>
        <end position="316"/>
    </location>
</feature>
<name>A0A8S1NR19_PARPR</name>
<reference evidence="2" key="1">
    <citation type="submission" date="2021-01" db="EMBL/GenBank/DDBJ databases">
        <authorList>
            <consortium name="Genoscope - CEA"/>
            <person name="William W."/>
        </authorList>
    </citation>
    <scope>NUCLEOTIDE SEQUENCE</scope>
</reference>
<proteinExistence type="predicted"/>
<protein>
    <submittedName>
        <fullName evidence="2">Uncharacterized protein</fullName>
    </submittedName>
</protein>
<gene>
    <name evidence="2" type="ORF">PPRIM_AZ9-3.1.T0960123</name>
</gene>
<accession>A0A8S1NR19</accession>
<dbReference type="Proteomes" id="UP000688137">
    <property type="component" value="Unassembled WGS sequence"/>
</dbReference>
<feature type="coiled-coil region" evidence="1">
    <location>
        <begin position="38"/>
        <end position="93"/>
    </location>
</feature>
<dbReference type="OMA" id="ELMQFKQ"/>
<comment type="caution">
    <text evidence="2">The sequence shown here is derived from an EMBL/GenBank/DDBJ whole genome shotgun (WGS) entry which is preliminary data.</text>
</comment>
<evidence type="ECO:0000313" key="3">
    <source>
        <dbReference type="Proteomes" id="UP000688137"/>
    </source>
</evidence>
<organism evidence="2 3">
    <name type="scientific">Paramecium primaurelia</name>
    <dbReference type="NCBI Taxonomy" id="5886"/>
    <lineage>
        <taxon>Eukaryota</taxon>
        <taxon>Sar</taxon>
        <taxon>Alveolata</taxon>
        <taxon>Ciliophora</taxon>
        <taxon>Intramacronucleata</taxon>
        <taxon>Oligohymenophorea</taxon>
        <taxon>Peniculida</taxon>
        <taxon>Parameciidae</taxon>
        <taxon>Paramecium</taxon>
    </lineage>
</organism>
<dbReference type="EMBL" id="CAJJDM010000099">
    <property type="protein sequence ID" value="CAD8094642.1"/>
    <property type="molecule type" value="Genomic_DNA"/>
</dbReference>
<sequence>MQISPLKKKMNISLNTSRDARTSLQDVITNQTEQIVKSNQLEQELHRVNQQRKLLNMELDDLSNKYVEKSQALQECELENALLRRQILAYKQQEDISKLHILLQQKNHIILEWTKKFEIMEKRLENESKLEQQVKQQQFQNDILKQQISELKQQQLISSKNYIQLKEERNQYYRKYIDQSQAFQKLDIQYKQLEKDRNQIQSELIQFKQDCLIFKEQLNQFESILKKKNKWKLRYQDLIKESQQNQKENSSESMVEQLKAEVQICYNEKELNLIENDNNEELNDMKDKLQQLEQENQYLREQNIELQNQFQSATDKLLKQQLQSSMIKEQSQTFSFVKYHHEYCDSLEEQQIQD</sequence>
<keyword evidence="1" id="KW-0175">Coiled coil</keyword>